<evidence type="ECO:0000313" key="2">
    <source>
        <dbReference type="EMBL" id="KAL0446410.1"/>
    </source>
</evidence>
<dbReference type="EMBL" id="JACGWN010000006">
    <property type="protein sequence ID" value="KAL0446410.1"/>
    <property type="molecule type" value="Genomic_DNA"/>
</dbReference>
<reference evidence="2" key="1">
    <citation type="submission" date="2020-06" db="EMBL/GenBank/DDBJ databases">
        <authorList>
            <person name="Li T."/>
            <person name="Hu X."/>
            <person name="Zhang T."/>
            <person name="Song X."/>
            <person name="Zhang H."/>
            <person name="Dai N."/>
            <person name="Sheng W."/>
            <person name="Hou X."/>
            <person name="Wei L."/>
        </authorList>
    </citation>
    <scope>NUCLEOTIDE SEQUENCE</scope>
    <source>
        <strain evidence="2">KEN1</strain>
        <tissue evidence="2">Leaf</tissue>
    </source>
</reference>
<reference evidence="2" key="2">
    <citation type="journal article" date="2024" name="Plant">
        <title>Genomic evolution and insights into agronomic trait innovations of Sesamum species.</title>
        <authorList>
            <person name="Miao H."/>
            <person name="Wang L."/>
            <person name="Qu L."/>
            <person name="Liu H."/>
            <person name="Sun Y."/>
            <person name="Le M."/>
            <person name="Wang Q."/>
            <person name="Wei S."/>
            <person name="Zheng Y."/>
            <person name="Lin W."/>
            <person name="Duan Y."/>
            <person name="Cao H."/>
            <person name="Xiong S."/>
            <person name="Wang X."/>
            <person name="Wei L."/>
            <person name="Li C."/>
            <person name="Ma Q."/>
            <person name="Ju M."/>
            <person name="Zhao R."/>
            <person name="Li G."/>
            <person name="Mu C."/>
            <person name="Tian Q."/>
            <person name="Mei H."/>
            <person name="Zhang T."/>
            <person name="Gao T."/>
            <person name="Zhang H."/>
        </authorList>
    </citation>
    <scope>NUCLEOTIDE SEQUENCE</scope>
    <source>
        <strain evidence="2">KEN1</strain>
    </source>
</reference>
<gene>
    <name evidence="2" type="ORF">Slati_1768900</name>
</gene>
<feature type="compositionally biased region" description="Pro residues" evidence="1">
    <location>
        <begin position="62"/>
        <end position="73"/>
    </location>
</feature>
<name>A0AAW2WXL6_9LAMI</name>
<feature type="region of interest" description="Disordered" evidence="1">
    <location>
        <begin position="34"/>
        <end position="73"/>
    </location>
</feature>
<accession>A0AAW2WXL6</accession>
<proteinExistence type="predicted"/>
<sequence length="73" mass="7554">MEELSPALLGAIQQIVSAVIREQVAALAPTRVAIPSDVDAPKEEAEGDIPVPVPSVGRRQEAPPPAPQEVPPG</sequence>
<evidence type="ECO:0000256" key="1">
    <source>
        <dbReference type="SAM" id="MobiDB-lite"/>
    </source>
</evidence>
<dbReference type="AlphaFoldDB" id="A0AAW2WXL6"/>
<comment type="caution">
    <text evidence="2">The sequence shown here is derived from an EMBL/GenBank/DDBJ whole genome shotgun (WGS) entry which is preliminary data.</text>
</comment>
<protein>
    <submittedName>
        <fullName evidence="2">Uncharacterized protein</fullName>
    </submittedName>
</protein>
<organism evidence="2">
    <name type="scientific">Sesamum latifolium</name>
    <dbReference type="NCBI Taxonomy" id="2727402"/>
    <lineage>
        <taxon>Eukaryota</taxon>
        <taxon>Viridiplantae</taxon>
        <taxon>Streptophyta</taxon>
        <taxon>Embryophyta</taxon>
        <taxon>Tracheophyta</taxon>
        <taxon>Spermatophyta</taxon>
        <taxon>Magnoliopsida</taxon>
        <taxon>eudicotyledons</taxon>
        <taxon>Gunneridae</taxon>
        <taxon>Pentapetalae</taxon>
        <taxon>asterids</taxon>
        <taxon>lamiids</taxon>
        <taxon>Lamiales</taxon>
        <taxon>Pedaliaceae</taxon>
        <taxon>Sesamum</taxon>
    </lineage>
</organism>